<reference evidence="1 2" key="1">
    <citation type="journal article" date="2021" name="Appl. Microbiol. Biotechnol.">
        <title>Biotechnological applications of marine bacteria in bioremediation of environments polluted with hydrocarbons and plastics.</title>
        <authorList>
            <person name="Muriel-Millan L.F."/>
            <person name="Millan-Lopez S."/>
            <person name="Pardo-Lopez L."/>
        </authorList>
    </citation>
    <scope>NUCLEOTIDE SEQUENCE [LARGE SCALE GENOMIC DNA]</scope>
    <source>
        <strain evidence="1 2">GOM4</strain>
    </source>
</reference>
<protein>
    <submittedName>
        <fullName evidence="1">Uncharacterized protein</fullName>
    </submittedName>
</protein>
<dbReference type="Proteomes" id="UP000782475">
    <property type="component" value="Unassembled WGS sequence"/>
</dbReference>
<name>A0ACC5VF25_STUCH</name>
<keyword evidence="2" id="KW-1185">Reference proteome</keyword>
<evidence type="ECO:0000313" key="2">
    <source>
        <dbReference type="Proteomes" id="UP000782475"/>
    </source>
</evidence>
<comment type="caution">
    <text evidence="1">The sequence shown here is derived from an EMBL/GenBank/DDBJ whole genome shotgun (WGS) entry which is preliminary data.</text>
</comment>
<dbReference type="EMBL" id="JAHHFP010000011">
    <property type="protein sequence ID" value="MBX7271127.1"/>
    <property type="molecule type" value="Genomic_DNA"/>
</dbReference>
<evidence type="ECO:0000313" key="1">
    <source>
        <dbReference type="EMBL" id="MBX7271127.1"/>
    </source>
</evidence>
<proteinExistence type="predicted"/>
<accession>A0ACC5VF25</accession>
<gene>
    <name evidence="1" type="ORF">KJJ99_04855</name>
</gene>
<sequence length="243" mass="25113">MQFINNWSRAVTLAPGVTSLALDLPDGDYRLTLADSQFTPTRWEIVGATVAAGTATLARGLEGTSDQDWPTDSIIYCTVTASLLTDLFARLAAAEGAITTNQQAISALDSRVTALEPAPSIVISSPEAAPMGYSAFNGFGVISPAGATVYPGGGPSVDGLGEITELAWSGDYPYYEALQLRVRGTTSDWPSPASLPFETLTIGATTFAKSDLSAAGAGDGSVVFAWYGVPGPFVAGDNTVTFA</sequence>
<organism evidence="1 2">
    <name type="scientific">Stutzerimonas chloritidismutans</name>
    <name type="common">Pseudomonas chloritidismutans</name>
    <dbReference type="NCBI Taxonomy" id="203192"/>
    <lineage>
        <taxon>Bacteria</taxon>
        <taxon>Pseudomonadati</taxon>
        <taxon>Pseudomonadota</taxon>
        <taxon>Gammaproteobacteria</taxon>
        <taxon>Pseudomonadales</taxon>
        <taxon>Pseudomonadaceae</taxon>
        <taxon>Stutzerimonas</taxon>
    </lineage>
</organism>